<dbReference type="InterPro" id="IPR033116">
    <property type="entry name" value="TRYPSIN_SER"/>
</dbReference>
<dbReference type="Proteomes" id="UP001162164">
    <property type="component" value="Unassembled WGS sequence"/>
</dbReference>
<dbReference type="PRINTS" id="PR00722">
    <property type="entry name" value="CHYMOTRYPSIN"/>
</dbReference>
<evidence type="ECO:0000313" key="9">
    <source>
        <dbReference type="EMBL" id="KAJ8976388.1"/>
    </source>
</evidence>
<feature type="chain" id="PRO_5046104709" description="Peptidase S1 domain-containing protein" evidence="7">
    <location>
        <begin position="17"/>
        <end position="282"/>
    </location>
</feature>
<dbReference type="InterPro" id="IPR018114">
    <property type="entry name" value="TRYPSIN_HIS"/>
</dbReference>
<keyword evidence="5" id="KW-1015">Disulfide bond</keyword>
<protein>
    <recommendedName>
        <fullName evidence="8">Peptidase S1 domain-containing protein</fullName>
    </recommendedName>
</protein>
<evidence type="ECO:0000256" key="4">
    <source>
        <dbReference type="ARBA" id="ARBA00022825"/>
    </source>
</evidence>
<dbReference type="PROSITE" id="PS00134">
    <property type="entry name" value="TRYPSIN_HIS"/>
    <property type="match status" value="1"/>
</dbReference>
<evidence type="ECO:0000256" key="2">
    <source>
        <dbReference type="ARBA" id="ARBA00022670"/>
    </source>
</evidence>
<keyword evidence="3 6" id="KW-0378">Hydrolase</keyword>
<evidence type="ECO:0000256" key="3">
    <source>
        <dbReference type="ARBA" id="ARBA00022801"/>
    </source>
</evidence>
<dbReference type="InterPro" id="IPR001314">
    <property type="entry name" value="Peptidase_S1A"/>
</dbReference>
<dbReference type="PROSITE" id="PS00135">
    <property type="entry name" value="TRYPSIN_SER"/>
    <property type="match status" value="1"/>
</dbReference>
<sequence length="282" mass="30862">MKIAFLVLVFLSATWALPKGEVRNLYPPFKRLYVDTLQSAFKPVDSRIVNGHEVVPHSIPYQALLIISGEYGKYMCGGFLISPKFVLTAGHCINGANSSLVHLGAHDIVYKEDTQRIINGDKFILHEEFDEATSTNDIGIIELSEEVVPNHYISIAPLPSRGSYNRTYEDKVVRVQDSVVGGYTCGTGSDSEVLLEANATVIKNDLCKAFYQIVEDSNICTGGDEGITSCSGDSGGPLVVGNEVIGIVSFGVKDCVQGFPSGYTRIDSYFDWIEEHTGQLFF</sequence>
<dbReference type="InterPro" id="IPR001254">
    <property type="entry name" value="Trypsin_dom"/>
</dbReference>
<proteinExistence type="inferred from homology"/>
<evidence type="ECO:0000313" key="10">
    <source>
        <dbReference type="Proteomes" id="UP001162164"/>
    </source>
</evidence>
<dbReference type="EMBL" id="JAPWTJ010000682">
    <property type="protein sequence ID" value="KAJ8976388.1"/>
    <property type="molecule type" value="Genomic_DNA"/>
</dbReference>
<evidence type="ECO:0000256" key="5">
    <source>
        <dbReference type="ARBA" id="ARBA00023157"/>
    </source>
</evidence>
<dbReference type="PROSITE" id="PS50240">
    <property type="entry name" value="TRYPSIN_DOM"/>
    <property type="match status" value="1"/>
</dbReference>
<dbReference type="PANTHER" id="PTHR24276:SF91">
    <property type="entry name" value="AT26814P-RELATED"/>
    <property type="match status" value="1"/>
</dbReference>
<dbReference type="Gene3D" id="2.40.10.10">
    <property type="entry name" value="Trypsin-like serine proteases"/>
    <property type="match status" value="1"/>
</dbReference>
<name>A0ABQ9JFJ1_9CUCU</name>
<keyword evidence="4 6" id="KW-0720">Serine protease</keyword>
<evidence type="ECO:0000256" key="6">
    <source>
        <dbReference type="RuleBase" id="RU363034"/>
    </source>
</evidence>
<comment type="caution">
    <text evidence="9">The sequence shown here is derived from an EMBL/GenBank/DDBJ whole genome shotgun (WGS) entry which is preliminary data.</text>
</comment>
<reference evidence="9" key="1">
    <citation type="journal article" date="2023" name="Insect Mol. Biol.">
        <title>Genome sequencing provides insights into the evolution of gene families encoding plant cell wall-degrading enzymes in longhorned beetles.</title>
        <authorList>
            <person name="Shin N.R."/>
            <person name="Okamura Y."/>
            <person name="Kirsch R."/>
            <person name="Pauchet Y."/>
        </authorList>
    </citation>
    <scope>NUCLEOTIDE SEQUENCE</scope>
    <source>
        <strain evidence="9">MMC_N1</strain>
    </source>
</reference>
<accession>A0ABQ9JFJ1</accession>
<comment type="similarity">
    <text evidence="1">Belongs to the peptidase S1 family.</text>
</comment>
<organism evidence="9 10">
    <name type="scientific">Molorchus minor</name>
    <dbReference type="NCBI Taxonomy" id="1323400"/>
    <lineage>
        <taxon>Eukaryota</taxon>
        <taxon>Metazoa</taxon>
        <taxon>Ecdysozoa</taxon>
        <taxon>Arthropoda</taxon>
        <taxon>Hexapoda</taxon>
        <taxon>Insecta</taxon>
        <taxon>Pterygota</taxon>
        <taxon>Neoptera</taxon>
        <taxon>Endopterygota</taxon>
        <taxon>Coleoptera</taxon>
        <taxon>Polyphaga</taxon>
        <taxon>Cucujiformia</taxon>
        <taxon>Chrysomeloidea</taxon>
        <taxon>Cerambycidae</taxon>
        <taxon>Lamiinae</taxon>
        <taxon>Monochamini</taxon>
        <taxon>Molorchus</taxon>
    </lineage>
</organism>
<evidence type="ECO:0000256" key="7">
    <source>
        <dbReference type="SAM" id="SignalP"/>
    </source>
</evidence>
<keyword evidence="10" id="KW-1185">Reference proteome</keyword>
<keyword evidence="2 6" id="KW-0645">Protease</keyword>
<evidence type="ECO:0000256" key="1">
    <source>
        <dbReference type="ARBA" id="ARBA00007664"/>
    </source>
</evidence>
<dbReference type="CDD" id="cd00190">
    <property type="entry name" value="Tryp_SPc"/>
    <property type="match status" value="1"/>
</dbReference>
<dbReference type="SUPFAM" id="SSF50494">
    <property type="entry name" value="Trypsin-like serine proteases"/>
    <property type="match status" value="1"/>
</dbReference>
<gene>
    <name evidence="9" type="ORF">NQ317_003343</name>
</gene>
<dbReference type="PANTHER" id="PTHR24276">
    <property type="entry name" value="POLYSERASE-RELATED"/>
    <property type="match status" value="1"/>
</dbReference>
<feature type="domain" description="Peptidase S1" evidence="8">
    <location>
        <begin position="48"/>
        <end position="278"/>
    </location>
</feature>
<dbReference type="InterPro" id="IPR009003">
    <property type="entry name" value="Peptidase_S1_PA"/>
</dbReference>
<keyword evidence="7" id="KW-0732">Signal</keyword>
<dbReference type="SMART" id="SM00020">
    <property type="entry name" value="Tryp_SPc"/>
    <property type="match status" value="1"/>
</dbReference>
<dbReference type="Pfam" id="PF00089">
    <property type="entry name" value="Trypsin"/>
    <property type="match status" value="1"/>
</dbReference>
<dbReference type="InterPro" id="IPR050430">
    <property type="entry name" value="Peptidase_S1"/>
</dbReference>
<feature type="signal peptide" evidence="7">
    <location>
        <begin position="1"/>
        <end position="16"/>
    </location>
</feature>
<dbReference type="InterPro" id="IPR043504">
    <property type="entry name" value="Peptidase_S1_PA_chymotrypsin"/>
</dbReference>
<evidence type="ECO:0000259" key="8">
    <source>
        <dbReference type="PROSITE" id="PS50240"/>
    </source>
</evidence>